<keyword evidence="3" id="KW-1185">Reference proteome</keyword>
<evidence type="ECO:0000313" key="3">
    <source>
        <dbReference type="Proteomes" id="UP000325902"/>
    </source>
</evidence>
<evidence type="ECO:0000256" key="1">
    <source>
        <dbReference type="SAM" id="Phobius"/>
    </source>
</evidence>
<dbReference type="EMBL" id="VCHE01000088">
    <property type="protein sequence ID" value="KAB2571986.1"/>
    <property type="molecule type" value="Genomic_DNA"/>
</dbReference>
<dbReference type="AlphaFoldDB" id="A0A5N5D2V6"/>
<protein>
    <submittedName>
        <fullName evidence="2">Uncharacterized protein</fullName>
    </submittedName>
</protein>
<gene>
    <name evidence="2" type="ORF">DBV05_g9390</name>
</gene>
<feature type="transmembrane region" description="Helical" evidence="1">
    <location>
        <begin position="83"/>
        <end position="104"/>
    </location>
</feature>
<sequence length="188" mass="21144">MDVVQGKLHRAFRQLTCVRASPRVYETDWATYLLTHHNNGDGSSGSIPNAALSSLLAPISSIAATLHRHLLPLIDHVSKNPDIASITLLVIVLLVSLKILNILYRAVVFWISLAFKLVFWGTVVVVGLFVWSRGVEGAAQDLTVWGRYWVDVWTSEYARFQDQLEDARKFQMLQQQQAQAQGQQAFAR</sequence>
<dbReference type="Proteomes" id="UP000325902">
    <property type="component" value="Unassembled WGS sequence"/>
</dbReference>
<proteinExistence type="predicted"/>
<comment type="caution">
    <text evidence="2">The sequence shown here is derived from an EMBL/GenBank/DDBJ whole genome shotgun (WGS) entry which is preliminary data.</text>
</comment>
<keyword evidence="1" id="KW-0812">Transmembrane</keyword>
<evidence type="ECO:0000313" key="2">
    <source>
        <dbReference type="EMBL" id="KAB2571986.1"/>
    </source>
</evidence>
<dbReference type="InterPro" id="IPR024316">
    <property type="entry name" value="APQ12"/>
</dbReference>
<organism evidence="2 3">
    <name type="scientific">Lasiodiplodia theobromae</name>
    <dbReference type="NCBI Taxonomy" id="45133"/>
    <lineage>
        <taxon>Eukaryota</taxon>
        <taxon>Fungi</taxon>
        <taxon>Dikarya</taxon>
        <taxon>Ascomycota</taxon>
        <taxon>Pezizomycotina</taxon>
        <taxon>Dothideomycetes</taxon>
        <taxon>Dothideomycetes incertae sedis</taxon>
        <taxon>Botryosphaeriales</taxon>
        <taxon>Botryosphaeriaceae</taxon>
        <taxon>Lasiodiplodia</taxon>
    </lineage>
</organism>
<dbReference type="Pfam" id="PF12716">
    <property type="entry name" value="Apq12"/>
    <property type="match status" value="1"/>
</dbReference>
<feature type="transmembrane region" description="Helical" evidence="1">
    <location>
        <begin position="110"/>
        <end position="131"/>
    </location>
</feature>
<accession>A0A5N5D2V6</accession>
<dbReference type="OrthoDB" id="3559694at2759"/>
<keyword evidence="1" id="KW-0472">Membrane</keyword>
<keyword evidence="1" id="KW-1133">Transmembrane helix</keyword>
<reference evidence="2 3" key="1">
    <citation type="journal article" date="2019" name="Sci. Rep.">
        <title>A multi-omics analysis of the grapevine pathogen Lasiodiplodia theobromae reveals that temperature affects the expression of virulence- and pathogenicity-related genes.</title>
        <authorList>
            <person name="Felix C."/>
            <person name="Meneses R."/>
            <person name="Goncalves M.F.M."/>
            <person name="Tilleman L."/>
            <person name="Duarte A.S."/>
            <person name="Jorrin-Novo J.V."/>
            <person name="Van de Peer Y."/>
            <person name="Deforce D."/>
            <person name="Van Nieuwerburgh F."/>
            <person name="Esteves A.C."/>
            <person name="Alves A."/>
        </authorList>
    </citation>
    <scope>NUCLEOTIDE SEQUENCE [LARGE SCALE GENOMIC DNA]</scope>
    <source>
        <strain evidence="2 3">LA-SOL3</strain>
    </source>
</reference>
<name>A0A5N5D2V6_9PEZI</name>